<keyword evidence="4" id="KW-1003">Cell membrane</keyword>
<dbReference type="RefSeq" id="WP_109253212.1">
    <property type="nucleotide sequence ID" value="NZ_QEXV01000004.1"/>
</dbReference>
<dbReference type="NCBIfam" id="TIGR01352">
    <property type="entry name" value="tonB_Cterm"/>
    <property type="match status" value="1"/>
</dbReference>
<evidence type="ECO:0000256" key="4">
    <source>
        <dbReference type="ARBA" id="ARBA00022475"/>
    </source>
</evidence>
<dbReference type="SUPFAM" id="SSF74653">
    <property type="entry name" value="TolA/TonB C-terminal domain"/>
    <property type="match status" value="1"/>
</dbReference>
<evidence type="ECO:0000313" key="13">
    <source>
        <dbReference type="EMBL" id="PWE16988.1"/>
    </source>
</evidence>
<evidence type="ECO:0000256" key="9">
    <source>
        <dbReference type="ARBA" id="ARBA00023136"/>
    </source>
</evidence>
<accession>A0A2U2BSL5</accession>
<protein>
    <recommendedName>
        <fullName evidence="12">TonB C-terminal domain-containing protein</fullName>
    </recommendedName>
</protein>
<organism evidence="13 14">
    <name type="scientific">Marinicauda salina</name>
    <dbReference type="NCBI Taxonomy" id="2135793"/>
    <lineage>
        <taxon>Bacteria</taxon>
        <taxon>Pseudomonadati</taxon>
        <taxon>Pseudomonadota</taxon>
        <taxon>Alphaproteobacteria</taxon>
        <taxon>Maricaulales</taxon>
        <taxon>Maricaulaceae</taxon>
        <taxon>Marinicauda</taxon>
    </lineage>
</organism>
<evidence type="ECO:0000256" key="11">
    <source>
        <dbReference type="SAM" id="Phobius"/>
    </source>
</evidence>
<dbReference type="InterPro" id="IPR037682">
    <property type="entry name" value="TonB_C"/>
</dbReference>
<dbReference type="GO" id="GO:0055085">
    <property type="term" value="P:transmembrane transport"/>
    <property type="evidence" value="ECO:0007669"/>
    <property type="project" value="InterPro"/>
</dbReference>
<dbReference type="Gene3D" id="3.30.1150.10">
    <property type="match status" value="1"/>
</dbReference>
<evidence type="ECO:0000256" key="2">
    <source>
        <dbReference type="ARBA" id="ARBA00006555"/>
    </source>
</evidence>
<sequence length="206" mass="23306">MASLIRLIIGVPIAAVVTFLLFMLMQRLIFTEEVRPEEAGEELRISIREDVEEVDVRQRELTPDDVEDVEPPPPPPQIERQAAEQPSEDLSTIVGEIPEFENPQLTGADVSFNVSDRDAQPLVRIPPQYPPRAAERNIEGTCQFTFDVTPDGTPTNIQIMQCDSSLFERASIRAVERWRYEPKIVDGNAVWRRGVVSSFDFQLEDG</sequence>
<dbReference type="PANTHER" id="PTHR33446">
    <property type="entry name" value="PROTEIN TONB-RELATED"/>
    <property type="match status" value="1"/>
</dbReference>
<dbReference type="PROSITE" id="PS52015">
    <property type="entry name" value="TONB_CTD"/>
    <property type="match status" value="1"/>
</dbReference>
<evidence type="ECO:0000256" key="6">
    <source>
        <dbReference type="ARBA" id="ARBA00022692"/>
    </source>
</evidence>
<dbReference type="Proteomes" id="UP000245168">
    <property type="component" value="Unassembled WGS sequence"/>
</dbReference>
<comment type="caution">
    <text evidence="13">The sequence shown here is derived from an EMBL/GenBank/DDBJ whole genome shotgun (WGS) entry which is preliminary data.</text>
</comment>
<evidence type="ECO:0000313" key="14">
    <source>
        <dbReference type="Proteomes" id="UP000245168"/>
    </source>
</evidence>
<feature type="domain" description="TonB C-terminal" evidence="12">
    <location>
        <begin position="114"/>
        <end position="206"/>
    </location>
</feature>
<proteinExistence type="inferred from homology"/>
<dbReference type="GO" id="GO:0005886">
    <property type="term" value="C:plasma membrane"/>
    <property type="evidence" value="ECO:0007669"/>
    <property type="project" value="UniProtKB-SubCell"/>
</dbReference>
<evidence type="ECO:0000256" key="1">
    <source>
        <dbReference type="ARBA" id="ARBA00004383"/>
    </source>
</evidence>
<keyword evidence="7" id="KW-0653">Protein transport</keyword>
<keyword evidence="6 11" id="KW-0812">Transmembrane</keyword>
<feature type="transmembrane region" description="Helical" evidence="11">
    <location>
        <begin position="6"/>
        <end position="25"/>
    </location>
</feature>
<keyword evidence="5" id="KW-0997">Cell inner membrane</keyword>
<keyword evidence="9 11" id="KW-0472">Membrane</keyword>
<dbReference type="AlphaFoldDB" id="A0A2U2BSL5"/>
<evidence type="ECO:0000256" key="7">
    <source>
        <dbReference type="ARBA" id="ARBA00022927"/>
    </source>
</evidence>
<keyword evidence="8 11" id="KW-1133">Transmembrane helix</keyword>
<dbReference type="OrthoDB" id="7630804at2"/>
<dbReference type="GO" id="GO:0015031">
    <property type="term" value="P:protein transport"/>
    <property type="evidence" value="ECO:0007669"/>
    <property type="project" value="UniProtKB-KW"/>
</dbReference>
<evidence type="ECO:0000256" key="10">
    <source>
        <dbReference type="SAM" id="MobiDB-lite"/>
    </source>
</evidence>
<dbReference type="InterPro" id="IPR051045">
    <property type="entry name" value="TonB-dependent_transducer"/>
</dbReference>
<feature type="region of interest" description="Disordered" evidence="10">
    <location>
        <begin position="55"/>
        <end position="89"/>
    </location>
</feature>
<reference evidence="14" key="1">
    <citation type="submission" date="2018-05" db="EMBL/GenBank/DDBJ databases">
        <authorList>
            <person name="Liu B.-T."/>
        </authorList>
    </citation>
    <scope>NUCLEOTIDE SEQUENCE [LARGE SCALE GENOMIC DNA]</scope>
    <source>
        <strain evidence="14">WD6-1</strain>
    </source>
</reference>
<evidence type="ECO:0000256" key="3">
    <source>
        <dbReference type="ARBA" id="ARBA00022448"/>
    </source>
</evidence>
<dbReference type="Pfam" id="PF03544">
    <property type="entry name" value="TonB_C"/>
    <property type="match status" value="1"/>
</dbReference>
<evidence type="ECO:0000256" key="5">
    <source>
        <dbReference type="ARBA" id="ARBA00022519"/>
    </source>
</evidence>
<gene>
    <name evidence="13" type="ORF">DDZ18_09790</name>
</gene>
<name>A0A2U2BSL5_9PROT</name>
<comment type="subcellular location">
    <subcellularLocation>
        <location evidence="1">Cell inner membrane</location>
        <topology evidence="1">Single-pass membrane protein</topology>
        <orientation evidence="1">Periplasmic side</orientation>
    </subcellularLocation>
</comment>
<keyword evidence="14" id="KW-1185">Reference proteome</keyword>
<evidence type="ECO:0000256" key="8">
    <source>
        <dbReference type="ARBA" id="ARBA00022989"/>
    </source>
</evidence>
<dbReference type="InterPro" id="IPR006260">
    <property type="entry name" value="TonB/TolA_C"/>
</dbReference>
<evidence type="ECO:0000259" key="12">
    <source>
        <dbReference type="PROSITE" id="PS52015"/>
    </source>
</evidence>
<comment type="similarity">
    <text evidence="2">Belongs to the TonB family.</text>
</comment>
<dbReference type="EMBL" id="QEXV01000004">
    <property type="protein sequence ID" value="PWE16988.1"/>
    <property type="molecule type" value="Genomic_DNA"/>
</dbReference>
<keyword evidence="3" id="KW-0813">Transport</keyword>